<keyword evidence="2" id="KW-1185">Reference proteome</keyword>
<accession>A0A8E0WM74</accession>
<dbReference type="RefSeq" id="WP_008579861.1">
    <property type="nucleotide sequence ID" value="NZ_JFKF01000050.1"/>
</dbReference>
<dbReference type="AlphaFoldDB" id="A0A8E0WM74"/>
<dbReference type="EMBL" id="JFKF01000050">
    <property type="protein sequence ID" value="KDO03206.1"/>
    <property type="molecule type" value="Genomic_DNA"/>
</dbReference>
<protein>
    <submittedName>
        <fullName evidence="1">Uncharacterized protein</fullName>
    </submittedName>
</protein>
<dbReference type="Proteomes" id="UP000027161">
    <property type="component" value="Unassembled WGS sequence"/>
</dbReference>
<dbReference type="SUPFAM" id="SSF143011">
    <property type="entry name" value="RelE-like"/>
    <property type="match status" value="1"/>
</dbReference>
<comment type="caution">
    <text evidence="1">The sequence shown here is derived from an EMBL/GenBank/DDBJ whole genome shotgun (WGS) entry which is preliminary data.</text>
</comment>
<proteinExistence type="predicted"/>
<reference evidence="1 2" key="1">
    <citation type="submission" date="2014-02" db="EMBL/GenBank/DDBJ databases">
        <title>Draft genome sequence of Rickettsia buchneri sp. nov. ISO7T.</title>
        <authorList>
            <person name="Felsheim R.F."/>
            <person name="Kurtti T.J."/>
            <person name="Munderloh U.G."/>
        </authorList>
    </citation>
    <scope>NUCLEOTIDE SEQUENCE [LARGE SCALE GENOMIC DNA]</scope>
    <source>
        <strain evidence="1 2">ISO7</strain>
    </source>
</reference>
<sequence>MMTFKILFTIQASKDLEELENNKGLEKRLKAVRKTLVYLQANPRHPSLNTHKYKSVKGHN</sequence>
<evidence type="ECO:0000313" key="2">
    <source>
        <dbReference type="Proteomes" id="UP000027161"/>
    </source>
</evidence>
<organism evidence="1 2">
    <name type="scientific">Rickettsia tamurae subsp. buchneri</name>
    <dbReference type="NCBI Taxonomy" id="1462938"/>
    <lineage>
        <taxon>Bacteria</taxon>
        <taxon>Pseudomonadati</taxon>
        <taxon>Pseudomonadota</taxon>
        <taxon>Alphaproteobacteria</taxon>
        <taxon>Rickettsiales</taxon>
        <taxon>Rickettsiaceae</taxon>
        <taxon>Rickettsieae</taxon>
        <taxon>Rickettsia</taxon>
        <taxon>spotted fever group</taxon>
    </lineage>
</organism>
<gene>
    <name evidence="1" type="ORF">REISMN_02985</name>
</gene>
<evidence type="ECO:0000313" key="1">
    <source>
        <dbReference type="EMBL" id="KDO03206.1"/>
    </source>
</evidence>
<name>A0A8E0WM74_9RICK</name>
<dbReference type="InterPro" id="IPR035093">
    <property type="entry name" value="RelE/ParE_toxin_dom_sf"/>
</dbReference>